<sequence>MTTQCLDIEHVIQITEQMYRDRDPNPNRASRSYPDWNQMIADFSINLMEHFIDNEINKCEECQCKIGEEDDQKLWGLSASGTPGCPDQQTADGCQLIYGCHCTEFVFDPDEGVSGVLLQRLGGNTYLKGDKRLINDEAAQRLGEQMRNRMYGGSGSFRQLAPHTVEPYELEGPDYFGESSRSVHRLQRTRSGILPLYGDSYLAPANKWSRLPGFLKRSVETELEHNNSELTHIDAPSRGRRPPSPKANSVQSLQILSR</sequence>
<evidence type="ECO:0000313" key="3">
    <source>
        <dbReference type="Proteomes" id="UP000283090"/>
    </source>
</evidence>
<reference evidence="2 3" key="1">
    <citation type="submission" date="2019-01" db="EMBL/GenBank/DDBJ databases">
        <title>Intercellular communication is required for trap formation in the nematode-trapping fungus Duddingtonia flagrans.</title>
        <authorList>
            <person name="Youssar L."/>
            <person name="Wernet V."/>
            <person name="Hensel N."/>
            <person name="Hildebrandt H.-G."/>
            <person name="Fischer R."/>
        </authorList>
    </citation>
    <scope>NUCLEOTIDE SEQUENCE [LARGE SCALE GENOMIC DNA]</scope>
    <source>
        <strain evidence="2 3">CBS H-5679</strain>
    </source>
</reference>
<protein>
    <submittedName>
        <fullName evidence="2">Uncharacterized protein</fullName>
    </submittedName>
</protein>
<dbReference type="RefSeq" id="XP_067488692.1">
    <property type="nucleotide sequence ID" value="XM_067637146.1"/>
</dbReference>
<evidence type="ECO:0000256" key="1">
    <source>
        <dbReference type="SAM" id="MobiDB-lite"/>
    </source>
</evidence>
<dbReference type="Proteomes" id="UP000283090">
    <property type="component" value="Unassembled WGS sequence"/>
</dbReference>
<gene>
    <name evidence="2" type="ORF">DFL_007547</name>
</gene>
<feature type="compositionally biased region" description="Basic and acidic residues" evidence="1">
    <location>
        <begin position="226"/>
        <end position="237"/>
    </location>
</feature>
<proteinExistence type="predicted"/>
<dbReference type="OrthoDB" id="5307337at2759"/>
<feature type="region of interest" description="Disordered" evidence="1">
    <location>
        <begin position="226"/>
        <end position="258"/>
    </location>
</feature>
<name>A0A436ZW02_ARTFL</name>
<dbReference type="EMBL" id="SAEB01000009">
    <property type="protein sequence ID" value="RVD83148.1"/>
    <property type="molecule type" value="Genomic_DNA"/>
</dbReference>
<feature type="compositionally biased region" description="Polar residues" evidence="1">
    <location>
        <begin position="246"/>
        <end position="258"/>
    </location>
</feature>
<keyword evidence="3" id="KW-1185">Reference proteome</keyword>
<dbReference type="AlphaFoldDB" id="A0A436ZW02"/>
<dbReference type="VEuPathDB" id="FungiDB:DFL_007547"/>
<evidence type="ECO:0000313" key="2">
    <source>
        <dbReference type="EMBL" id="RVD83148.1"/>
    </source>
</evidence>
<dbReference type="GeneID" id="93589858"/>
<comment type="caution">
    <text evidence="2">The sequence shown here is derived from an EMBL/GenBank/DDBJ whole genome shotgun (WGS) entry which is preliminary data.</text>
</comment>
<accession>A0A436ZW02</accession>
<organism evidence="2 3">
    <name type="scientific">Arthrobotrys flagrans</name>
    <name type="common">Nematode-trapping fungus</name>
    <name type="synonym">Trichothecium flagrans</name>
    <dbReference type="NCBI Taxonomy" id="97331"/>
    <lineage>
        <taxon>Eukaryota</taxon>
        <taxon>Fungi</taxon>
        <taxon>Dikarya</taxon>
        <taxon>Ascomycota</taxon>
        <taxon>Pezizomycotina</taxon>
        <taxon>Orbiliomycetes</taxon>
        <taxon>Orbiliales</taxon>
        <taxon>Orbiliaceae</taxon>
        <taxon>Arthrobotrys</taxon>
    </lineage>
</organism>